<dbReference type="InterPro" id="IPR051453">
    <property type="entry name" value="MBL_Glyoxalase_II"/>
</dbReference>
<evidence type="ECO:0000259" key="2">
    <source>
        <dbReference type="SMART" id="SM00849"/>
    </source>
</evidence>
<dbReference type="SUPFAM" id="SSF56281">
    <property type="entry name" value="Metallo-hydrolase/oxidoreductase"/>
    <property type="match status" value="1"/>
</dbReference>
<dbReference type="InterPro" id="IPR001279">
    <property type="entry name" value="Metallo-B-lactamas"/>
</dbReference>
<dbReference type="CDD" id="cd06262">
    <property type="entry name" value="metallo-hydrolase-like_MBL-fold"/>
    <property type="match status" value="1"/>
</dbReference>
<dbReference type="AlphaFoldDB" id="A0AA97CWU9"/>
<gene>
    <name evidence="3" type="primary">gloB_3</name>
    <name evidence="3" type="ORF">MP11Mi_29590</name>
</gene>
<dbReference type="PANTHER" id="PTHR46233:SF1">
    <property type="entry name" value="CONSERVED PROTEIN"/>
    <property type="match status" value="1"/>
</dbReference>
<dbReference type="RefSeq" id="WP_420039638.1">
    <property type="nucleotide sequence ID" value="NZ_CP128986.1"/>
</dbReference>
<dbReference type="EMBL" id="CP128986">
    <property type="protein sequence ID" value="WOC13851.1"/>
    <property type="molecule type" value="Genomic_DNA"/>
</dbReference>
<organism evidence="3">
    <name type="scientific">Gordonia sp. MP11Mi</name>
    <dbReference type="NCBI Taxonomy" id="3022769"/>
    <lineage>
        <taxon>Bacteria</taxon>
        <taxon>Bacillati</taxon>
        <taxon>Actinomycetota</taxon>
        <taxon>Actinomycetes</taxon>
        <taxon>Mycobacteriales</taxon>
        <taxon>Gordoniaceae</taxon>
        <taxon>Gordonia</taxon>
    </lineage>
</organism>
<keyword evidence="3" id="KW-0378">Hydrolase</keyword>
<dbReference type="SMART" id="SM00849">
    <property type="entry name" value="Lactamase_B"/>
    <property type="match status" value="1"/>
</dbReference>
<dbReference type="InterPro" id="IPR036866">
    <property type="entry name" value="RibonucZ/Hydroxyglut_hydro"/>
</dbReference>
<reference evidence="3" key="1">
    <citation type="submission" date="2023-06" db="EMBL/GenBank/DDBJ databases">
        <title>Gordonia sp. nov. and Pseudochrobactrum sp. nov., two species isolated from the burying beetle Nicrophorus vespilloides.</title>
        <authorList>
            <person name="Poehlein A."/>
            <person name="Guzman J."/>
            <person name="Daniel R."/>
            <person name="Vilcinskas A."/>
        </authorList>
    </citation>
    <scope>NUCLEOTIDE SEQUENCE</scope>
    <source>
        <strain evidence="3">MP11Mi</strain>
    </source>
</reference>
<feature type="domain" description="Metallo-beta-lactamase" evidence="2">
    <location>
        <begin position="50"/>
        <end position="216"/>
    </location>
</feature>
<dbReference type="EC" id="3.1.2.6" evidence="3"/>
<name>A0AA97CWU9_9ACTN</name>
<proteinExistence type="predicted"/>
<dbReference type="GO" id="GO:0004416">
    <property type="term" value="F:hydroxyacylglutathione hydrolase activity"/>
    <property type="evidence" value="ECO:0007669"/>
    <property type="project" value="UniProtKB-EC"/>
</dbReference>
<evidence type="ECO:0000256" key="1">
    <source>
        <dbReference type="SAM" id="MobiDB-lite"/>
    </source>
</evidence>
<feature type="region of interest" description="Disordered" evidence="1">
    <location>
        <begin position="1"/>
        <end position="34"/>
    </location>
</feature>
<protein>
    <submittedName>
        <fullName evidence="3">Hydroxyacylglutathione hydrolase</fullName>
        <ecNumber evidence="3">3.1.2.6</ecNumber>
    </submittedName>
</protein>
<dbReference type="Gene3D" id="3.60.15.10">
    <property type="entry name" value="Ribonuclease Z/Hydroxyacylglutathione hydrolase-like"/>
    <property type="match status" value="1"/>
</dbReference>
<evidence type="ECO:0000313" key="3">
    <source>
        <dbReference type="EMBL" id="WOC13851.1"/>
    </source>
</evidence>
<dbReference type="PANTHER" id="PTHR46233">
    <property type="entry name" value="HYDROXYACYLGLUTATHIONE HYDROLASE GLOC"/>
    <property type="match status" value="1"/>
</dbReference>
<accession>A0AA97CWU9</accession>
<feature type="compositionally biased region" description="Polar residues" evidence="1">
    <location>
        <begin position="1"/>
        <end position="19"/>
    </location>
</feature>
<sequence>MTSQITVSDQYTGNVSPGSDHQKNKAQKNKAQRRDLDNATIVKISVGPMDNNAYVITDKATGEALLIDAANDAGVLLSLAEQIPGTIRQIVTTHGHPDHWQALDEVRTGLSVPHAVGTDDAEALPVPADRLLADGDTVVVGDLTLDVIGIVGHTRGSVTLALTEHSGRVHLFTGDSLFPGGVGKTWEPGDFEILLNNVDTKLFERYGDDTAVYPGHGIDTSIAAERPNLPEWRARGW</sequence>
<dbReference type="Pfam" id="PF00753">
    <property type="entry name" value="Lactamase_B"/>
    <property type="match status" value="1"/>
</dbReference>